<dbReference type="EMBL" id="QKXC01000043">
    <property type="protein sequence ID" value="RBR25197.1"/>
    <property type="molecule type" value="Genomic_DNA"/>
</dbReference>
<reference evidence="2 3" key="1">
    <citation type="submission" date="2018-06" db="EMBL/GenBank/DDBJ databases">
        <title>Fusarium incarnatum-equiseti species complex species 28.</title>
        <authorList>
            <person name="Gardiner D.M."/>
        </authorList>
    </citation>
    <scope>NUCLEOTIDE SEQUENCE [LARGE SCALE GENOMIC DNA]</scope>
    <source>
        <strain evidence="2 3">FIESC_28</strain>
    </source>
</reference>
<proteinExistence type="predicted"/>
<dbReference type="RefSeq" id="XP_031019788.1">
    <property type="nucleotide sequence ID" value="XM_031156255.1"/>
</dbReference>
<feature type="coiled-coil region" evidence="1">
    <location>
        <begin position="324"/>
        <end position="382"/>
    </location>
</feature>
<dbReference type="GeneID" id="41991551"/>
<name>A0A366S788_9HYPO</name>
<keyword evidence="1" id="KW-0175">Coiled coil</keyword>
<comment type="caution">
    <text evidence="2">The sequence shown here is derived from an EMBL/GenBank/DDBJ whole genome shotgun (WGS) entry which is preliminary data.</text>
</comment>
<evidence type="ECO:0000313" key="2">
    <source>
        <dbReference type="EMBL" id="RBR25197.1"/>
    </source>
</evidence>
<dbReference type="AlphaFoldDB" id="A0A366S788"/>
<accession>A0A366S788</accession>
<organism evidence="2 3">
    <name type="scientific">Fusarium coffeatum</name>
    <dbReference type="NCBI Taxonomy" id="231269"/>
    <lineage>
        <taxon>Eukaryota</taxon>
        <taxon>Fungi</taxon>
        <taxon>Dikarya</taxon>
        <taxon>Ascomycota</taxon>
        <taxon>Pezizomycotina</taxon>
        <taxon>Sordariomycetes</taxon>
        <taxon>Hypocreomycetidae</taxon>
        <taxon>Hypocreales</taxon>
        <taxon>Nectriaceae</taxon>
        <taxon>Fusarium</taxon>
        <taxon>Fusarium incarnatum-equiseti species complex</taxon>
    </lineage>
</organism>
<keyword evidence="3" id="KW-1185">Reference proteome</keyword>
<gene>
    <name evidence="2" type="ORF">FIESC28_02105</name>
</gene>
<sequence>MDKIPGVFKTWELSSSQQSEVERLLEDTDEMYNLNLVVAYPDFQVLWKTCLRVFRYSPNCLISAINYLQYGGENKQVGKAIFSTAFSKLLSSLIVHPIWDCNYRKLRVALQFVVMCRIESGERWPASRCDTFDCQALELLWERFDELEPGSVSQKLRQALALTPVEEEFPTFLLTISQYVNQKTTDSDINPAYRGLLAYPVEMRDLKSIEQALDNYAWMHEAWRISTQRIWEAFKVERGTSTTEFPKGDQLKEYIPSAVRHIYGYIVRVGVSPTPSPGVDAEGSEGSQISWLDSHGSSDEEVYPTMSGAIDSSGRQRSADSEALRRLEASNHELRAGYEALRADHEALRERVQANEGLIAENERLRRQRNAFRALARRQAREIQVLRQQRT</sequence>
<dbReference type="Proteomes" id="UP000253153">
    <property type="component" value="Unassembled WGS sequence"/>
</dbReference>
<evidence type="ECO:0000256" key="1">
    <source>
        <dbReference type="SAM" id="Coils"/>
    </source>
</evidence>
<dbReference type="OrthoDB" id="5100291at2759"/>
<protein>
    <submittedName>
        <fullName evidence="2">Uncharacterized protein</fullName>
    </submittedName>
</protein>
<evidence type="ECO:0000313" key="3">
    <source>
        <dbReference type="Proteomes" id="UP000253153"/>
    </source>
</evidence>